<feature type="domain" description="CBM1" evidence="17">
    <location>
        <begin position="1202"/>
        <end position="1238"/>
    </location>
</feature>
<feature type="region of interest" description="Disordered" evidence="16">
    <location>
        <begin position="1461"/>
        <end position="1482"/>
    </location>
</feature>
<dbReference type="SUPFAM" id="SSF57180">
    <property type="entry name" value="Cellulose-binding domain"/>
    <property type="match status" value="26"/>
</dbReference>
<dbReference type="Pfam" id="PF03443">
    <property type="entry name" value="AA9"/>
    <property type="match status" value="1"/>
</dbReference>
<feature type="region of interest" description="Disordered" evidence="16">
    <location>
        <begin position="2255"/>
        <end position="2285"/>
    </location>
</feature>
<keyword evidence="6" id="KW-0136">Cellulose degradation</keyword>
<feature type="region of interest" description="Disordered" evidence="16">
    <location>
        <begin position="1672"/>
        <end position="1696"/>
    </location>
</feature>
<dbReference type="Pfam" id="PF00734">
    <property type="entry name" value="CBM_1"/>
    <property type="match status" value="26"/>
</dbReference>
<feature type="compositionally biased region" description="Low complexity" evidence="16">
    <location>
        <begin position="1305"/>
        <end position="1323"/>
    </location>
</feature>
<dbReference type="GO" id="GO:0005576">
    <property type="term" value="C:extracellular region"/>
    <property type="evidence" value="ECO:0007669"/>
    <property type="project" value="UniProtKB-SubCell"/>
</dbReference>
<evidence type="ECO:0000256" key="16">
    <source>
        <dbReference type="SAM" id="MobiDB-lite"/>
    </source>
</evidence>
<comment type="similarity">
    <text evidence="13">Belongs to the polysaccharide monooxygenase AA9 family.</text>
</comment>
<feature type="domain" description="CBM1" evidence="17">
    <location>
        <begin position="999"/>
        <end position="1035"/>
    </location>
</feature>
<keyword evidence="9" id="KW-0503">Monooxygenase</keyword>
<feature type="region of interest" description="Disordered" evidence="16">
    <location>
        <begin position="871"/>
        <end position="893"/>
    </location>
</feature>
<evidence type="ECO:0000256" key="14">
    <source>
        <dbReference type="ARBA" id="ARBA00045077"/>
    </source>
</evidence>
<feature type="domain" description="CBM1" evidence="17">
    <location>
        <begin position="625"/>
        <end position="661"/>
    </location>
</feature>
<comment type="catalytic activity">
    <reaction evidence="14">
        <text>[(1-&gt;4)-beta-D-glucosyl]n+m + reduced acceptor + O2 = 4-dehydro-beta-D-glucosyl-[(1-&gt;4)-beta-D-glucosyl]n-1 + [(1-&gt;4)-beta-D-glucosyl]m + acceptor + H2O.</text>
        <dbReference type="EC" id="1.14.99.56"/>
    </reaction>
</comment>
<keyword evidence="10" id="KW-1015">Disulfide bond</keyword>
<feature type="domain" description="CBM1" evidence="17">
    <location>
        <begin position="1984"/>
        <end position="2020"/>
    </location>
</feature>
<feature type="domain" description="CBM1" evidence="17">
    <location>
        <begin position="2044"/>
        <end position="2080"/>
    </location>
</feature>
<feature type="domain" description="CBM1" evidence="17">
    <location>
        <begin position="1832"/>
        <end position="1868"/>
    </location>
</feature>
<dbReference type="InterPro" id="IPR035971">
    <property type="entry name" value="CBD_sf"/>
</dbReference>
<dbReference type="InterPro" id="IPR005103">
    <property type="entry name" value="AA9_LPMO"/>
</dbReference>
<evidence type="ECO:0000256" key="10">
    <source>
        <dbReference type="ARBA" id="ARBA00023157"/>
    </source>
</evidence>
<evidence type="ECO:0000256" key="13">
    <source>
        <dbReference type="ARBA" id="ARBA00044502"/>
    </source>
</evidence>
<feature type="region of interest" description="Disordered" evidence="16">
    <location>
        <begin position="1803"/>
        <end position="1822"/>
    </location>
</feature>
<feature type="domain" description="CBM1" evidence="17">
    <location>
        <begin position="685"/>
        <end position="721"/>
    </location>
</feature>
<evidence type="ECO:0000256" key="12">
    <source>
        <dbReference type="ARBA" id="ARBA00023326"/>
    </source>
</evidence>
<keyword evidence="7" id="KW-0560">Oxidoreductase</keyword>
<feature type="domain" description="CBM1" evidence="17">
    <location>
        <begin position="2218"/>
        <end position="2254"/>
    </location>
</feature>
<feature type="domain" description="CBM1" evidence="17">
    <location>
        <begin position="2158"/>
        <end position="2194"/>
    </location>
</feature>
<dbReference type="PANTHER" id="PTHR33353">
    <property type="entry name" value="PUTATIVE (AFU_ORTHOLOGUE AFUA_1G12560)-RELATED"/>
    <property type="match status" value="1"/>
</dbReference>
<feature type="domain" description="CBM1" evidence="17">
    <location>
        <begin position="1258"/>
        <end position="1294"/>
    </location>
</feature>
<feature type="domain" description="CBM1" evidence="17">
    <location>
        <begin position="1757"/>
        <end position="1793"/>
    </location>
</feature>
<dbReference type="PANTHER" id="PTHR33353:SF10">
    <property type="entry name" value="ENDO-BETA-1,4-GLUCANASE D"/>
    <property type="match status" value="1"/>
</dbReference>
<feature type="region of interest" description="Disordered" evidence="16">
    <location>
        <begin position="590"/>
        <end position="611"/>
    </location>
</feature>
<protein>
    <recommendedName>
        <fullName evidence="15">lytic cellulose monooxygenase (C4-dehydrogenating)</fullName>
        <ecNumber evidence="15">1.14.99.56</ecNumber>
    </recommendedName>
</protein>
<keyword evidence="4" id="KW-0479">Metal-binding</keyword>
<dbReference type="Proteomes" id="UP000480548">
    <property type="component" value="Unassembled WGS sequence"/>
</dbReference>
<feature type="domain" description="CBM1" evidence="17">
    <location>
        <begin position="1579"/>
        <end position="1615"/>
    </location>
</feature>
<comment type="subcellular location">
    <subcellularLocation>
        <location evidence="2">Secreted</location>
    </subcellularLocation>
</comment>
<evidence type="ECO:0000256" key="8">
    <source>
        <dbReference type="ARBA" id="ARBA00023008"/>
    </source>
</evidence>
<dbReference type="GO" id="GO:0030248">
    <property type="term" value="F:cellulose binding"/>
    <property type="evidence" value="ECO:0007669"/>
    <property type="project" value="InterPro"/>
</dbReference>
<keyword evidence="11" id="KW-0119">Carbohydrate metabolism</keyword>
<feature type="domain" description="CBM1" evidence="17">
    <location>
        <begin position="1365"/>
        <end position="1401"/>
    </location>
</feature>
<feature type="domain" description="CBM1" evidence="17">
    <location>
        <begin position="1084"/>
        <end position="1120"/>
    </location>
</feature>
<evidence type="ECO:0000256" key="3">
    <source>
        <dbReference type="ARBA" id="ARBA00022525"/>
    </source>
</evidence>
<feature type="domain" description="CBM1" evidence="17">
    <location>
        <begin position="1143"/>
        <end position="1179"/>
    </location>
</feature>
<dbReference type="Gene3D" id="2.70.50.70">
    <property type="match status" value="1"/>
</dbReference>
<gene>
    <name evidence="18" type="ORF">TWF703_000873</name>
</gene>
<feature type="compositionally biased region" description="Low complexity" evidence="16">
    <location>
        <begin position="1675"/>
        <end position="1696"/>
    </location>
</feature>
<comment type="cofactor">
    <cofactor evidence="1">
        <name>Cu(2+)</name>
        <dbReference type="ChEBI" id="CHEBI:29036"/>
    </cofactor>
</comment>
<feature type="domain" description="CBM1" evidence="17">
    <location>
        <begin position="755"/>
        <end position="791"/>
    </location>
</feature>
<evidence type="ECO:0000256" key="9">
    <source>
        <dbReference type="ARBA" id="ARBA00023033"/>
    </source>
</evidence>
<keyword evidence="3" id="KW-0964">Secreted</keyword>
<dbReference type="InterPro" id="IPR000254">
    <property type="entry name" value="CBD"/>
</dbReference>
<evidence type="ECO:0000256" key="7">
    <source>
        <dbReference type="ARBA" id="ARBA00023002"/>
    </source>
</evidence>
<evidence type="ECO:0000256" key="2">
    <source>
        <dbReference type="ARBA" id="ARBA00004613"/>
    </source>
</evidence>
<evidence type="ECO:0000256" key="5">
    <source>
        <dbReference type="ARBA" id="ARBA00022729"/>
    </source>
</evidence>
<feature type="domain" description="CBM1" evidence="17">
    <location>
        <begin position="1704"/>
        <end position="1740"/>
    </location>
</feature>
<sequence>MGREYNHKCDYIHYAADYDTEEKKKSYFLVDWGASLQNRNEGQDDIHLKTYEVKYKDGECSFKAINIPANPLVGARGEAASLNGTTERRWISWMRPASSLPRFSFFVAPSISPYINISIMAQTPISELAGTWPIGVAKLVRVKTRQRAKCNKKCLAFNLITELDHYYEMKPCPAVGLTLGWVGLAQAGLLDNVLAPASSAGLLDSIVGGGTSASSRVWQMLSRGPVSDIMSNAIACNQPDGTSWPVAATVKAGGSITFDWPGWPSNYKGPSLSYLAYCSSGDCSNENPNLLDFFKIDEDGLHDDGSWASDSIAAGSGYTINIPSNIASGSYMMRHEFVNLDGASLLNGAKFYPMCASLKVTGGGSARPSDTVRFPGAYTSLDPGILVTIGNLLGSNSYIFPGPALISGAGSRASITATARTTTSALRNSTGTVISVSTTSLSGTSTKSSSAAATSTKALVPAYGQCGGLTYLGVTECVPGYICSVSNSFYSQCVPDPNSSSSVRVSTASTVVSTATVASTATSIGASTSSTSTTSSSSTALASAYAQCGGLTYIGPTECVAGYYCSKSNSFYSQCIPSPNTAVVVTSSTSTTGTSGISSIGSSTSSSSPTVSKTSSSLSTSSTAMPAAAYAQCGGLLWTGATTCVTGYWCSKSSDYYSQCIPGTDPNSSSTTSTSTSSTSAAPTPRAAAYAQCGGATWTGATTCVDGYWCSKSSDYYSQCVPGTDPNALTTTSKTSSSTTISASSTSTSSVASTPAAAAYAQCGGITWTGATTCVSGYYCSKSSDYYSQCIPGTDPNASSTTATSKVSASSVTSASSTSSAASTPAAAAYAQCGGLLWTGATTCVTGYYCSKSNDYYSQCIPGTDPNASVSTSASTSKASTSSGTSSATTGTSLSLPNAVTGILSATSKPTTSTTATTATGTTAATSKASTTASSSGSSSTVSVNTAIVGAYAQCGGINYGGGTRCEYGWECVRQDDYYSQCKPAATSVPLSTASVNTATVGAYAQCGGVNYSGGTRCEYGWECVRQDDYYSQCKPASTSVPLSTSSSSVKASSLTTTSSGVKLSSTPATSSSIGISSLLVNTAIVAGYTQCGGIGYTGGTKCEYGWECVRQDDYYSQCKPAATSVPLSTSRSQTSSVSINTATVGSYAQCGGINYTGGTRCEYGWECVRQDDYYSQCKPAATSVPLSTSSSRTSLVSINTATVGSYAQCGGINYSGGTRCEYGWECVRQDDYYSQCKPAPTSVPLSTSSSSVSANTATVGSYAQCGGIGYTGGTRCESGWECVRQDDYYSQCKPAATSVPLPNSTTGSVKTASSTTSSSGVGLSSLSVKTAIVSVASSSTTKAPSSASSSSASVSVSSLSVNTAIVSGYSQCGGIGYTGGTQCEYGWECVRQDDYYSQCKPAATSTPRSSSTSTASINTATVGSYAQCGGIGYTGGTRCEYGWECIRQDDWYSQCKPATTSVPTTSATSSSTSSRPTSLSSAGGLLNPLKDALLSTPTSVASTTSTRAATSMTAPASSTASVNTATVGAYAQCGGINYSGGTRCEYGWECVRQDDYYSQCKPAATSVPLSSSTTINTATVGAYAQCGGINYSGGNRCENGWECVRQDDYYSQCKPAATSTALSTSLLVNNAIVAGYAQCGGINYIGGTKCPYGWECVRQDDYYSQCKPAATSVPSTTGAPAVTSSSPATTSKTTSTSRLVNSATVAGYAQCGGVDYTGGTNCPYGWECVRQDDYYSQCKPAATSVPLSTSTVVNTATVAGYAQCGGINYSGGTRCPYGWECIRQDDYYSQCKPAATSIPSTTSAAAASTTPKSSSSTSSLSTSTRLSVNLNIVSGYSQCGGIGYLGGTVCESGWECIRQDDWYSQCKPAASSTPSSTTTTTTNVSVRSASSTSSAALAATTSTTPKSSTTSASSTRSTTSTPLATLSVNLNIVSGYSQCGGIGYTGGTVCEYGWECIRQDDSYSQCKPAATSTPLSTKSLNTATVGSYEQCGGVNYNGGTSCPYGWECVKQDDYYSQCKPASTSKPLTTSTPTTSSTALANTATVGAYAQCGGINYSGGTRCEYGWECVKEDDYYSQCKPASTSKPLTTSTASVNTATVGAYAQCGGINYSGGTRCEYGWECVRQDDYYSQCKPAATSKPLATSTPTSTGTTSTNTATVGAYAQCGGINYSGGTRCEYGWECIRQDDYYSQCKPAATSVSLSTSTPTSSSTLAVNTLIVGAYAQCGGNGYTGGTRCESGYECVRQDDWYSQCKPAATSATPTPTTPSKTTTSSSTPILSTTSSSGKVGPVAQTVLTDGSVPEAMTITPNAFQQLLQSLLLRALVQHQQHQPLILPPSQLGPNVVVLDTLAGLFVPRGIHAITWEIGIRSVGRVGWLAGRGFPFLKI</sequence>
<feature type="domain" description="CBM1" evidence="17">
    <location>
        <begin position="1526"/>
        <end position="1562"/>
    </location>
</feature>
<evidence type="ECO:0000256" key="15">
    <source>
        <dbReference type="ARBA" id="ARBA00047174"/>
    </source>
</evidence>
<dbReference type="EMBL" id="WIQZ01000011">
    <property type="protein sequence ID" value="KAF3142484.1"/>
    <property type="molecule type" value="Genomic_DNA"/>
</dbReference>
<dbReference type="PROSITE" id="PS00562">
    <property type="entry name" value="CBM1_1"/>
    <property type="match status" value="6"/>
</dbReference>
<dbReference type="SMART" id="SM00236">
    <property type="entry name" value="fCBD"/>
    <property type="match status" value="26"/>
</dbReference>
<dbReference type="EC" id="1.14.99.56" evidence="15"/>
<evidence type="ECO:0000256" key="11">
    <source>
        <dbReference type="ARBA" id="ARBA00023277"/>
    </source>
</evidence>
<keyword evidence="12" id="KW-0624">Polysaccharide degradation</keyword>
<evidence type="ECO:0000256" key="6">
    <source>
        <dbReference type="ARBA" id="ARBA00023001"/>
    </source>
</evidence>
<feature type="domain" description="CBM1" evidence="17">
    <location>
        <begin position="458"/>
        <end position="494"/>
    </location>
</feature>
<proteinExistence type="inferred from homology"/>
<feature type="domain" description="CBM1" evidence="17">
    <location>
        <begin position="825"/>
        <end position="861"/>
    </location>
</feature>
<feature type="domain" description="CBM1" evidence="17">
    <location>
        <begin position="1632"/>
        <end position="1668"/>
    </location>
</feature>
<feature type="region of interest" description="Disordered" evidence="16">
    <location>
        <begin position="1302"/>
        <end position="1323"/>
    </location>
</feature>
<reference evidence="18 19" key="1">
    <citation type="submission" date="2019-06" db="EMBL/GenBank/DDBJ databases">
        <authorList>
            <person name="Palmer J.M."/>
        </authorList>
    </citation>
    <scope>NUCLEOTIDE SEQUENCE [LARGE SCALE GENOMIC DNA]</scope>
    <source>
        <strain evidence="18 19">TWF703</strain>
    </source>
</reference>
<name>A0A7C8NWD5_ORBOL</name>
<organism evidence="18 19">
    <name type="scientific">Orbilia oligospora</name>
    <name type="common">Nematode-trapping fungus</name>
    <name type="synonym">Arthrobotrys oligospora</name>
    <dbReference type="NCBI Taxonomy" id="2813651"/>
    <lineage>
        <taxon>Eukaryota</taxon>
        <taxon>Fungi</taxon>
        <taxon>Dikarya</taxon>
        <taxon>Ascomycota</taxon>
        <taxon>Pezizomycotina</taxon>
        <taxon>Orbiliomycetes</taxon>
        <taxon>Orbiliales</taxon>
        <taxon>Orbiliaceae</taxon>
        <taxon>Orbilia</taxon>
    </lineage>
</organism>
<evidence type="ECO:0000256" key="1">
    <source>
        <dbReference type="ARBA" id="ARBA00001973"/>
    </source>
</evidence>
<dbReference type="GO" id="GO:0046872">
    <property type="term" value="F:metal ion binding"/>
    <property type="evidence" value="ECO:0007669"/>
    <property type="project" value="UniProtKB-KW"/>
</dbReference>
<keyword evidence="8" id="KW-0186">Copper</keyword>
<dbReference type="CDD" id="cd21175">
    <property type="entry name" value="LPMO_AA9"/>
    <property type="match status" value="1"/>
</dbReference>
<feature type="domain" description="CBM1" evidence="17">
    <location>
        <begin position="1932"/>
        <end position="1968"/>
    </location>
</feature>
<feature type="region of interest" description="Disordered" evidence="16">
    <location>
        <begin position="1897"/>
        <end position="1920"/>
    </location>
</feature>
<feature type="domain" description="CBM1" evidence="17">
    <location>
        <begin position="1421"/>
        <end position="1457"/>
    </location>
</feature>
<dbReference type="GO" id="GO:0004497">
    <property type="term" value="F:monooxygenase activity"/>
    <property type="evidence" value="ECO:0007669"/>
    <property type="project" value="UniProtKB-KW"/>
</dbReference>
<feature type="domain" description="CBM1" evidence="17">
    <location>
        <begin position="2098"/>
        <end position="2134"/>
    </location>
</feature>
<dbReference type="PROSITE" id="PS51164">
    <property type="entry name" value="CBM1_2"/>
    <property type="match status" value="26"/>
</dbReference>
<accession>A0A7C8NWD5</accession>
<dbReference type="GO" id="GO:0030245">
    <property type="term" value="P:cellulose catabolic process"/>
    <property type="evidence" value="ECO:0007669"/>
    <property type="project" value="UniProtKB-KW"/>
</dbReference>
<evidence type="ECO:0000256" key="4">
    <source>
        <dbReference type="ARBA" id="ARBA00022723"/>
    </source>
</evidence>
<dbReference type="InterPro" id="IPR049892">
    <property type="entry name" value="AA9"/>
</dbReference>
<evidence type="ECO:0000259" key="17">
    <source>
        <dbReference type="PROSITE" id="PS51164"/>
    </source>
</evidence>
<keyword evidence="5" id="KW-0732">Signal</keyword>
<feature type="domain" description="CBM1" evidence="17">
    <location>
        <begin position="947"/>
        <end position="983"/>
    </location>
</feature>
<comment type="caution">
    <text evidence="18">The sequence shown here is derived from an EMBL/GenBank/DDBJ whole genome shotgun (WGS) entry which is preliminary data.</text>
</comment>
<feature type="domain" description="CBM1" evidence="17">
    <location>
        <begin position="540"/>
        <end position="576"/>
    </location>
</feature>
<evidence type="ECO:0000313" key="18">
    <source>
        <dbReference type="EMBL" id="KAF3142484.1"/>
    </source>
</evidence>
<evidence type="ECO:0000313" key="19">
    <source>
        <dbReference type="Proteomes" id="UP000480548"/>
    </source>
</evidence>